<reference evidence="1" key="1">
    <citation type="submission" date="2016-12" db="EMBL/GenBank/DDBJ databases">
        <authorList>
            <person name="Moulin L."/>
        </authorList>
    </citation>
    <scope>NUCLEOTIDE SEQUENCE [LARGE SCALE GENOMIC DNA]</scope>
    <source>
        <strain evidence="1">STM 7183</strain>
    </source>
</reference>
<proteinExistence type="predicted"/>
<gene>
    <name evidence="1" type="ORF">BN2476_720024</name>
</gene>
<name>A0A1N7SSB6_9BURK</name>
<dbReference type="Proteomes" id="UP000195569">
    <property type="component" value="Unassembled WGS sequence"/>
</dbReference>
<evidence type="ECO:0000313" key="2">
    <source>
        <dbReference type="Proteomes" id="UP000195569"/>
    </source>
</evidence>
<keyword evidence="2" id="KW-1185">Reference proteome</keyword>
<dbReference type="EMBL" id="CYGY02000072">
    <property type="protein sequence ID" value="SIT49826.1"/>
    <property type="molecule type" value="Genomic_DNA"/>
</dbReference>
<comment type="caution">
    <text evidence="1">The sequence shown here is derived from an EMBL/GenBank/DDBJ whole genome shotgun (WGS) entry which is preliminary data.</text>
</comment>
<protein>
    <submittedName>
        <fullName evidence="1">Uncharacterized protein</fullName>
    </submittedName>
</protein>
<organism evidence="1 2">
    <name type="scientific">Paraburkholderia piptadeniae</name>
    <dbReference type="NCBI Taxonomy" id="1701573"/>
    <lineage>
        <taxon>Bacteria</taxon>
        <taxon>Pseudomonadati</taxon>
        <taxon>Pseudomonadota</taxon>
        <taxon>Betaproteobacteria</taxon>
        <taxon>Burkholderiales</taxon>
        <taxon>Burkholderiaceae</taxon>
        <taxon>Paraburkholderia</taxon>
    </lineage>
</organism>
<dbReference type="AlphaFoldDB" id="A0A1N7SSB6"/>
<sequence length="59" mass="6983">MWAVRLESIRCSNGYSMLANDFGKFKKTSELTKNTRAGYCLQKWIQIFFCWISRNKIAK</sequence>
<accession>A0A1N7SSB6</accession>
<evidence type="ECO:0000313" key="1">
    <source>
        <dbReference type="EMBL" id="SIT49826.1"/>
    </source>
</evidence>